<organism evidence="2">
    <name type="scientific">bioreactor metagenome</name>
    <dbReference type="NCBI Taxonomy" id="1076179"/>
    <lineage>
        <taxon>unclassified sequences</taxon>
        <taxon>metagenomes</taxon>
        <taxon>ecological metagenomes</taxon>
    </lineage>
</organism>
<proteinExistence type="predicted"/>
<gene>
    <name evidence="2" type="ORF">SDC9_171073</name>
</gene>
<dbReference type="AlphaFoldDB" id="A0A645GC74"/>
<comment type="caution">
    <text evidence="2">The sequence shown here is derived from an EMBL/GenBank/DDBJ whole genome shotgun (WGS) entry which is preliminary data.</text>
</comment>
<feature type="compositionally biased region" description="Low complexity" evidence="1">
    <location>
        <begin position="177"/>
        <end position="195"/>
    </location>
</feature>
<dbReference type="EMBL" id="VSSQ01072262">
    <property type="protein sequence ID" value="MPN23680.1"/>
    <property type="molecule type" value="Genomic_DNA"/>
</dbReference>
<accession>A0A645GC74</accession>
<evidence type="ECO:0000256" key="1">
    <source>
        <dbReference type="SAM" id="MobiDB-lite"/>
    </source>
</evidence>
<sequence>MVELQLQHQRLQCSVARAALLQRGEDVQFLILMVQRRGNVEVAQHVARCLSGRIVASMAAQIGAQITQQLQRPLHALMAGVEHVEGLLEPDAGRAQSGQGDLRVHAAFSFVALCARGSALQWHGVGSDIQHRQVLIDRRSLATHLLPMRCQRAKAGKADGALVISQAEEGTQSLGTQRAPAGQPRRQPLRGGQQQHVLQRATSSGAVLCKRVGIIVRALHHHEQQLR</sequence>
<reference evidence="2" key="1">
    <citation type="submission" date="2019-08" db="EMBL/GenBank/DDBJ databases">
        <authorList>
            <person name="Kucharzyk K."/>
            <person name="Murdoch R.W."/>
            <person name="Higgins S."/>
            <person name="Loffler F."/>
        </authorList>
    </citation>
    <scope>NUCLEOTIDE SEQUENCE</scope>
</reference>
<protein>
    <submittedName>
        <fullName evidence="2">Uncharacterized protein</fullName>
    </submittedName>
</protein>
<evidence type="ECO:0000313" key="2">
    <source>
        <dbReference type="EMBL" id="MPN23680.1"/>
    </source>
</evidence>
<feature type="region of interest" description="Disordered" evidence="1">
    <location>
        <begin position="169"/>
        <end position="197"/>
    </location>
</feature>
<name>A0A645GC74_9ZZZZ</name>